<evidence type="ECO:0000313" key="2">
    <source>
        <dbReference type="EMBL" id="TQJ15324.1"/>
    </source>
</evidence>
<feature type="transmembrane region" description="Helical" evidence="1">
    <location>
        <begin position="20"/>
        <end position="38"/>
    </location>
</feature>
<comment type="caution">
    <text evidence="2">The sequence shown here is derived from an EMBL/GenBank/DDBJ whole genome shotgun (WGS) entry which is preliminary data.</text>
</comment>
<proteinExistence type="predicted"/>
<dbReference type="AlphaFoldDB" id="A0A542EJ54"/>
<name>A0A542EJ54_9MICO</name>
<gene>
    <name evidence="2" type="ORF">FB459_2870</name>
</gene>
<dbReference type="Proteomes" id="UP000320806">
    <property type="component" value="Unassembled WGS sequence"/>
</dbReference>
<evidence type="ECO:0000313" key="3">
    <source>
        <dbReference type="Proteomes" id="UP000320806"/>
    </source>
</evidence>
<keyword evidence="1" id="KW-0812">Transmembrane</keyword>
<organism evidence="2 3">
    <name type="scientific">Yimella lutea</name>
    <dbReference type="NCBI Taxonomy" id="587872"/>
    <lineage>
        <taxon>Bacteria</taxon>
        <taxon>Bacillati</taxon>
        <taxon>Actinomycetota</taxon>
        <taxon>Actinomycetes</taxon>
        <taxon>Micrococcales</taxon>
        <taxon>Dermacoccaceae</taxon>
        <taxon>Yimella</taxon>
    </lineage>
</organism>
<reference evidence="2 3" key="1">
    <citation type="submission" date="2019-06" db="EMBL/GenBank/DDBJ databases">
        <title>Sequencing the genomes of 1000 actinobacteria strains.</title>
        <authorList>
            <person name="Klenk H.-P."/>
        </authorList>
    </citation>
    <scope>NUCLEOTIDE SEQUENCE [LARGE SCALE GENOMIC DNA]</scope>
    <source>
        <strain evidence="2 3">DSM 19828</strain>
    </source>
</reference>
<evidence type="ECO:0000256" key="1">
    <source>
        <dbReference type="SAM" id="Phobius"/>
    </source>
</evidence>
<keyword evidence="1" id="KW-1133">Transmembrane helix</keyword>
<sequence>MGSIVQTWVQVCTLLQGTALLAVLGALIVAVLRLHYLLHRTEQPSLSTTPAPEVEHPARWSA</sequence>
<accession>A0A542EJ54</accession>
<keyword evidence="1" id="KW-0472">Membrane</keyword>
<keyword evidence="3" id="KW-1185">Reference proteome</keyword>
<protein>
    <submittedName>
        <fullName evidence="2">Uncharacterized protein</fullName>
    </submittedName>
</protein>
<dbReference type="EMBL" id="VFMO01000001">
    <property type="protein sequence ID" value="TQJ15324.1"/>
    <property type="molecule type" value="Genomic_DNA"/>
</dbReference>